<dbReference type="OrthoDB" id="1679700at2"/>
<keyword evidence="7 8" id="KW-0464">Manganese</keyword>
<feature type="transmembrane region" description="Helical" evidence="8">
    <location>
        <begin position="106"/>
        <end position="129"/>
    </location>
</feature>
<protein>
    <recommendedName>
        <fullName evidence="8">Putative manganese efflux pump MntP</fullName>
    </recommendedName>
</protein>
<evidence type="ECO:0000256" key="1">
    <source>
        <dbReference type="ARBA" id="ARBA00022448"/>
    </source>
</evidence>
<dbReference type="PANTHER" id="PTHR35529">
    <property type="entry name" value="MANGANESE EFFLUX PUMP MNTP-RELATED"/>
    <property type="match status" value="1"/>
</dbReference>
<evidence type="ECO:0000256" key="5">
    <source>
        <dbReference type="ARBA" id="ARBA00023065"/>
    </source>
</evidence>
<dbReference type="Pfam" id="PF02659">
    <property type="entry name" value="Mntp"/>
    <property type="match status" value="1"/>
</dbReference>
<organism evidence="9 10">
    <name type="scientific">Metabacillus sediminilitoris</name>
    <dbReference type="NCBI Taxonomy" id="2567941"/>
    <lineage>
        <taxon>Bacteria</taxon>
        <taxon>Bacillati</taxon>
        <taxon>Bacillota</taxon>
        <taxon>Bacilli</taxon>
        <taxon>Bacillales</taxon>
        <taxon>Bacillaceae</taxon>
        <taxon>Metabacillus</taxon>
    </lineage>
</organism>
<evidence type="ECO:0000256" key="6">
    <source>
        <dbReference type="ARBA" id="ARBA00023136"/>
    </source>
</evidence>
<feature type="transmembrane region" description="Helical" evidence="8">
    <location>
        <begin position="69"/>
        <end position="94"/>
    </location>
</feature>
<dbReference type="InterPro" id="IPR022929">
    <property type="entry name" value="Put_MntP"/>
</dbReference>
<dbReference type="GO" id="GO:0005384">
    <property type="term" value="F:manganese ion transmembrane transporter activity"/>
    <property type="evidence" value="ECO:0007669"/>
    <property type="project" value="UniProtKB-UniRule"/>
</dbReference>
<evidence type="ECO:0000256" key="2">
    <source>
        <dbReference type="ARBA" id="ARBA00022475"/>
    </source>
</evidence>
<comment type="function">
    <text evidence="8">Probably functions as a manganese efflux pump.</text>
</comment>
<evidence type="ECO:0000256" key="7">
    <source>
        <dbReference type="ARBA" id="ARBA00023211"/>
    </source>
</evidence>
<name>A0A4S4BQ27_9BACI</name>
<keyword evidence="1 8" id="KW-0813">Transport</keyword>
<comment type="subcellular location">
    <subcellularLocation>
        <location evidence="8">Cell membrane</location>
        <topology evidence="8">Multi-pass membrane protein</topology>
    </subcellularLocation>
</comment>
<keyword evidence="6 8" id="KW-0472">Membrane</keyword>
<evidence type="ECO:0000256" key="3">
    <source>
        <dbReference type="ARBA" id="ARBA00022692"/>
    </source>
</evidence>
<evidence type="ECO:0000313" key="9">
    <source>
        <dbReference type="EMBL" id="THF77009.1"/>
    </source>
</evidence>
<keyword evidence="10" id="KW-1185">Reference proteome</keyword>
<keyword evidence="3 8" id="KW-0812">Transmembrane</keyword>
<keyword evidence="5 8" id="KW-0406">Ion transport</keyword>
<feature type="transmembrane region" description="Helical" evidence="8">
    <location>
        <begin position="166"/>
        <end position="184"/>
    </location>
</feature>
<dbReference type="PANTHER" id="PTHR35529:SF1">
    <property type="entry name" value="MANGANESE EFFLUX PUMP MNTP-RELATED"/>
    <property type="match status" value="1"/>
</dbReference>
<sequence length="186" mass="19902">MNIESIMGELITLLIMALALGMDAFSVGLGMGLIKLKIKQIFYIGIIIGVFHIVMPLMGMMIGKLLSDTFGTIATLLGGGLLILLGMQMIFASFNKDDEPLITPVGFGLFVFALSVSLDSFSVGLSLGIYGTKTILTVIIFGLVSMVLTWFGLLVGKHVQNWIGSYSEALGGSILLAFGIKLIFPF</sequence>
<dbReference type="HAMAP" id="MF_01521">
    <property type="entry name" value="MntP_pump"/>
    <property type="match status" value="1"/>
</dbReference>
<dbReference type="InterPro" id="IPR003810">
    <property type="entry name" value="Mntp/YtaF"/>
</dbReference>
<feature type="transmembrane region" description="Helical" evidence="8">
    <location>
        <begin position="6"/>
        <end position="29"/>
    </location>
</feature>
<evidence type="ECO:0000313" key="10">
    <source>
        <dbReference type="Proteomes" id="UP000310334"/>
    </source>
</evidence>
<keyword evidence="2 8" id="KW-1003">Cell membrane</keyword>
<keyword evidence="4 8" id="KW-1133">Transmembrane helix</keyword>
<proteinExistence type="inferred from homology"/>
<feature type="transmembrane region" description="Helical" evidence="8">
    <location>
        <begin position="41"/>
        <end position="63"/>
    </location>
</feature>
<dbReference type="AlphaFoldDB" id="A0A4S4BQ27"/>
<dbReference type="EMBL" id="SSNT01000017">
    <property type="protein sequence ID" value="THF77009.1"/>
    <property type="molecule type" value="Genomic_DNA"/>
</dbReference>
<comment type="similarity">
    <text evidence="8">Belongs to the MntP (TC 9.B.29) family.</text>
</comment>
<dbReference type="RefSeq" id="WP_136357170.1">
    <property type="nucleotide sequence ID" value="NZ_CP046266.1"/>
</dbReference>
<accession>A0A4S4BQ27</accession>
<dbReference type="GO" id="GO:0005886">
    <property type="term" value="C:plasma membrane"/>
    <property type="evidence" value="ECO:0007669"/>
    <property type="project" value="UniProtKB-SubCell"/>
</dbReference>
<gene>
    <name evidence="8" type="primary">mntP</name>
    <name evidence="9" type="ORF">E6W99_20205</name>
</gene>
<evidence type="ECO:0000256" key="4">
    <source>
        <dbReference type="ARBA" id="ARBA00022989"/>
    </source>
</evidence>
<dbReference type="Proteomes" id="UP000310334">
    <property type="component" value="Unassembled WGS sequence"/>
</dbReference>
<comment type="caution">
    <text evidence="9">The sequence shown here is derived from an EMBL/GenBank/DDBJ whole genome shotgun (WGS) entry which is preliminary data.</text>
</comment>
<reference evidence="9 10" key="1">
    <citation type="submission" date="2019-04" db="EMBL/GenBank/DDBJ databases">
        <title>Bacillus sediminilitoris sp. nov., isolated from a tidal flat sediment on the East China Sea.</title>
        <authorList>
            <person name="Wei Y."/>
            <person name="Mao H."/>
            <person name="Fang J."/>
        </authorList>
    </citation>
    <scope>NUCLEOTIDE SEQUENCE [LARGE SCALE GENOMIC DNA]</scope>
    <source>
        <strain evidence="9 10">DSL-17</strain>
    </source>
</reference>
<evidence type="ECO:0000256" key="8">
    <source>
        <dbReference type="HAMAP-Rule" id="MF_01521"/>
    </source>
</evidence>
<feature type="transmembrane region" description="Helical" evidence="8">
    <location>
        <begin position="135"/>
        <end position="154"/>
    </location>
</feature>